<evidence type="ECO:0000313" key="7">
    <source>
        <dbReference type="Proteomes" id="UP000663760"/>
    </source>
</evidence>
<keyword evidence="3" id="KW-0396">Initiation factor</keyword>
<evidence type="ECO:0000256" key="3">
    <source>
        <dbReference type="PROSITE-ProRule" id="PRU00181"/>
    </source>
</evidence>
<keyword evidence="7" id="KW-1185">Reference proteome</keyword>
<protein>
    <recommendedName>
        <fullName evidence="5">S1-like domain-containing protein</fullName>
    </recommendedName>
</protein>
<dbReference type="Pfam" id="PF01176">
    <property type="entry name" value="eIF-1a"/>
    <property type="match status" value="1"/>
</dbReference>
<dbReference type="InterPro" id="IPR001253">
    <property type="entry name" value="TIF_eIF-1A"/>
</dbReference>
<dbReference type="GO" id="GO:0005634">
    <property type="term" value="C:nucleus"/>
    <property type="evidence" value="ECO:0007669"/>
    <property type="project" value="TreeGrafter"/>
</dbReference>
<reference evidence="6" key="1">
    <citation type="submission" date="2020-02" db="EMBL/GenBank/DDBJ databases">
        <authorList>
            <person name="Scholz U."/>
            <person name="Mascher M."/>
            <person name="Fiebig A."/>
        </authorList>
    </citation>
    <scope>NUCLEOTIDE SEQUENCE</scope>
</reference>
<dbReference type="SUPFAM" id="SSF50249">
    <property type="entry name" value="Nucleic acid-binding proteins"/>
    <property type="match status" value="1"/>
</dbReference>
<evidence type="ECO:0000256" key="2">
    <source>
        <dbReference type="ARBA" id="ARBA00022884"/>
    </source>
</evidence>
<dbReference type="PANTHER" id="PTHR21641:SF0">
    <property type="entry name" value="RNA-BINDING PROTEIN EIF1AD-RELATED"/>
    <property type="match status" value="1"/>
</dbReference>
<dbReference type="Gene3D" id="2.40.50.140">
    <property type="entry name" value="Nucleic acid-binding proteins"/>
    <property type="match status" value="1"/>
</dbReference>
<feature type="compositionally biased region" description="Acidic residues" evidence="4">
    <location>
        <begin position="130"/>
        <end position="139"/>
    </location>
</feature>
<dbReference type="InterPro" id="IPR006196">
    <property type="entry name" value="RNA-binding_domain_S1_IF1"/>
</dbReference>
<evidence type="ECO:0000256" key="1">
    <source>
        <dbReference type="ARBA" id="ARBA00007340"/>
    </source>
</evidence>
<proteinExistence type="inferred from homology"/>
<dbReference type="InterPro" id="IPR012340">
    <property type="entry name" value="NA-bd_OB-fold"/>
</dbReference>
<feature type="domain" description="S1-like" evidence="5">
    <location>
        <begin position="4"/>
        <end position="71"/>
    </location>
</feature>
<accession>A0A7I8KSF9</accession>
<dbReference type="SMART" id="SM00652">
    <property type="entry name" value="eIF1a"/>
    <property type="match status" value="1"/>
</dbReference>
<organism evidence="6 7">
    <name type="scientific">Spirodela intermedia</name>
    <name type="common">Intermediate duckweed</name>
    <dbReference type="NCBI Taxonomy" id="51605"/>
    <lineage>
        <taxon>Eukaryota</taxon>
        <taxon>Viridiplantae</taxon>
        <taxon>Streptophyta</taxon>
        <taxon>Embryophyta</taxon>
        <taxon>Tracheophyta</taxon>
        <taxon>Spermatophyta</taxon>
        <taxon>Magnoliopsida</taxon>
        <taxon>Liliopsida</taxon>
        <taxon>Araceae</taxon>
        <taxon>Lemnoideae</taxon>
        <taxon>Spirodela</taxon>
    </lineage>
</organism>
<dbReference type="Proteomes" id="UP000663760">
    <property type="component" value="Chromosome 8"/>
</dbReference>
<gene>
    <name evidence="6" type="ORF">SI8410_08010934</name>
</gene>
<dbReference type="GO" id="GO:0003723">
    <property type="term" value="F:RNA binding"/>
    <property type="evidence" value="ECO:0007669"/>
    <property type="project" value="UniProtKB-KW"/>
</dbReference>
<dbReference type="PROSITE" id="PS50832">
    <property type="entry name" value="S1_IF1_TYPE"/>
    <property type="match status" value="1"/>
</dbReference>
<name>A0A7I8KSF9_SPIIN</name>
<dbReference type="OrthoDB" id="1738325at2759"/>
<evidence type="ECO:0000256" key="4">
    <source>
        <dbReference type="SAM" id="MobiDB-lite"/>
    </source>
</evidence>
<feature type="region of interest" description="Disordered" evidence="4">
    <location>
        <begin position="105"/>
        <end position="164"/>
    </location>
</feature>
<dbReference type="InterPro" id="IPR039294">
    <property type="entry name" value="EIF1AD"/>
</dbReference>
<evidence type="ECO:0000313" key="6">
    <source>
        <dbReference type="EMBL" id="CAA7400256.1"/>
    </source>
</evidence>
<dbReference type="EMBL" id="LR746271">
    <property type="protein sequence ID" value="CAA7400256.1"/>
    <property type="molecule type" value="Genomic_DNA"/>
</dbReference>
<sequence>MGLGRKNLKRESHGAGGFSLQENQSIMQVVSLRGSNIIEVMDAEGVKSLALFPARFQKSLWIKRGSFVVVDGSGRKQALDSGSKVACLVSQVLFHEQVRVLRRSPEWPEAFRGTAEEDSSSRQQPPAGPDSDEEEDDDQLPPLEANLNHSRPTDLCSDSDSDLG</sequence>
<dbReference type="GO" id="GO:0003743">
    <property type="term" value="F:translation initiation factor activity"/>
    <property type="evidence" value="ECO:0007669"/>
    <property type="project" value="UniProtKB-UniRule"/>
</dbReference>
<keyword evidence="3" id="KW-0648">Protein biosynthesis</keyword>
<evidence type="ECO:0000259" key="5">
    <source>
        <dbReference type="PROSITE" id="PS50832"/>
    </source>
</evidence>
<keyword evidence="2" id="KW-0694">RNA-binding</keyword>
<dbReference type="PANTHER" id="PTHR21641">
    <property type="entry name" value="TRANSLATION INITIATION FACTOR-RELATED"/>
    <property type="match status" value="1"/>
</dbReference>
<dbReference type="AlphaFoldDB" id="A0A7I8KSF9"/>
<comment type="similarity">
    <text evidence="1">Belongs to the EIF1AD family.</text>
</comment>